<accession>A0ABV0CJG7</accession>
<protein>
    <recommendedName>
        <fullName evidence="3">Restriction endonuclease type IV Mrr domain-containing protein</fullName>
    </recommendedName>
</protein>
<sequence>MFILIEDQTEIRKAQSDLEATIGREFPTTAIRDIGWQGGRQPQAKVRSDGTYWFWSSDYKNGVANPRRLNWFGRTGDGQSVMIAVEVNTPLAGRNDSIAGFFARNTVNGRTYLFHSGRVGGGAKGVKKDALVAWADFELHPIYASDGSHKEGILVMPVAGPGAVRPAIAYVQTIIEFKAAVRNGDTQTSEALKKEQKLRKYFDEFFGRKRGKAAAREIDYISRHGEVVKALRDWRIQKGLATGQRVVKTALLDLGVSQGPNLIEAYEVKTSAVRGDIYTGIGQLIVHSRSHNCSRILVVPADVPLARDLAAALERNNIQLQLYKLTKTQVTLL</sequence>
<evidence type="ECO:0000313" key="2">
    <source>
        <dbReference type="Proteomes" id="UP001405405"/>
    </source>
</evidence>
<name>A0ABV0CJG7_9NEIS</name>
<dbReference type="RefSeq" id="WP_346788620.1">
    <property type="nucleotide sequence ID" value="NZ_JAYFSJ010000007.1"/>
</dbReference>
<organism evidence="1 2">
    <name type="scientific">Chromobacterium indicum</name>
    <dbReference type="NCBI Taxonomy" id="3110228"/>
    <lineage>
        <taxon>Bacteria</taxon>
        <taxon>Pseudomonadati</taxon>
        <taxon>Pseudomonadota</taxon>
        <taxon>Betaproteobacteria</taxon>
        <taxon>Neisseriales</taxon>
        <taxon>Chromobacteriaceae</taxon>
        <taxon>Chromobacterium</taxon>
    </lineage>
</organism>
<evidence type="ECO:0008006" key="3">
    <source>
        <dbReference type="Google" id="ProtNLM"/>
    </source>
</evidence>
<comment type="caution">
    <text evidence="1">The sequence shown here is derived from an EMBL/GenBank/DDBJ whole genome shotgun (WGS) entry which is preliminary data.</text>
</comment>
<reference evidence="1 2" key="1">
    <citation type="submission" date="2023-12" db="EMBL/GenBank/DDBJ databases">
        <title>Chromobacterium sp. strain TRC.1.1.SA producing antimicrobial pigment.</title>
        <authorList>
            <person name="Verma N."/>
            <person name="Choksket S."/>
            <person name="Pinnaka A.K."/>
            <person name="Korpole S."/>
        </authorList>
    </citation>
    <scope>NUCLEOTIDE SEQUENCE [LARGE SCALE GENOMIC DNA]</scope>
    <source>
        <strain evidence="1 2">TRC1.1.SA</strain>
    </source>
</reference>
<evidence type="ECO:0000313" key="1">
    <source>
        <dbReference type="EMBL" id="MEN7431317.1"/>
    </source>
</evidence>
<keyword evidence="2" id="KW-1185">Reference proteome</keyword>
<dbReference type="Proteomes" id="UP001405405">
    <property type="component" value="Unassembled WGS sequence"/>
</dbReference>
<gene>
    <name evidence="1" type="ORF">VA599_11190</name>
</gene>
<proteinExistence type="predicted"/>
<dbReference type="EMBL" id="JAYFSJ010000007">
    <property type="protein sequence ID" value="MEN7431317.1"/>
    <property type="molecule type" value="Genomic_DNA"/>
</dbReference>